<dbReference type="Gramene" id="RZC58832">
    <property type="protein sequence ID" value="RZC58832"/>
    <property type="gene ID" value="C5167_006136"/>
</dbReference>
<dbReference type="AlphaFoldDB" id="A0A4Y7JFL5"/>
<proteinExistence type="predicted"/>
<gene>
    <name evidence="1" type="ORF">C5167_006136</name>
</gene>
<reference evidence="1 2" key="1">
    <citation type="journal article" date="2018" name="Science">
        <title>The opium poppy genome and morphinan production.</title>
        <authorList>
            <person name="Guo L."/>
            <person name="Winzer T."/>
            <person name="Yang X."/>
            <person name="Li Y."/>
            <person name="Ning Z."/>
            <person name="He Z."/>
            <person name="Teodor R."/>
            <person name="Lu Y."/>
            <person name="Bowser T.A."/>
            <person name="Graham I.A."/>
            <person name="Ye K."/>
        </authorList>
    </citation>
    <scope>NUCLEOTIDE SEQUENCE [LARGE SCALE GENOMIC DNA]</scope>
    <source>
        <strain evidence="2">cv. HN1</strain>
        <tissue evidence="1">Leaves</tissue>
    </source>
</reference>
<organism evidence="1 2">
    <name type="scientific">Papaver somniferum</name>
    <name type="common">Opium poppy</name>
    <dbReference type="NCBI Taxonomy" id="3469"/>
    <lineage>
        <taxon>Eukaryota</taxon>
        <taxon>Viridiplantae</taxon>
        <taxon>Streptophyta</taxon>
        <taxon>Embryophyta</taxon>
        <taxon>Tracheophyta</taxon>
        <taxon>Spermatophyta</taxon>
        <taxon>Magnoliopsida</taxon>
        <taxon>Ranunculales</taxon>
        <taxon>Papaveraceae</taxon>
        <taxon>Papaveroideae</taxon>
        <taxon>Papaver</taxon>
    </lineage>
</organism>
<accession>A0A4Y7JFL5</accession>
<name>A0A4Y7JFL5_PAPSO</name>
<evidence type="ECO:0000313" key="2">
    <source>
        <dbReference type="Proteomes" id="UP000316621"/>
    </source>
</evidence>
<protein>
    <submittedName>
        <fullName evidence="1">Uncharacterized protein</fullName>
    </submittedName>
</protein>
<dbReference type="EMBL" id="CM010718">
    <property type="protein sequence ID" value="RZC58832.1"/>
    <property type="molecule type" value="Genomic_DNA"/>
</dbReference>
<keyword evidence="2" id="KW-1185">Reference proteome</keyword>
<evidence type="ECO:0000313" key="1">
    <source>
        <dbReference type="EMBL" id="RZC58832.1"/>
    </source>
</evidence>
<sequence>MSNKVKFLRAEFHQCLSKLQVYNTSKTMLRKTLAKICFFRFRQSDEASGEINDAKTLLGCGLDDKVDCQPEQKAYNEASGGNNDSKALLGSLIVI</sequence>
<dbReference type="Proteomes" id="UP000316621">
    <property type="component" value="Chromosome 4"/>
</dbReference>